<reference evidence="10 11" key="1">
    <citation type="submission" date="2012-05" db="EMBL/GenBank/DDBJ databases">
        <authorList>
            <person name="Harkins D.M."/>
            <person name="Madupu R."/>
            <person name="Durkin A.S."/>
            <person name="Torralba M."/>
            <person name="Methe B."/>
            <person name="Sutton G.G."/>
            <person name="Nelson K.E."/>
        </authorList>
    </citation>
    <scope>NUCLEOTIDE SEQUENCE [LARGE SCALE GENOMIC DNA]</scope>
    <source>
        <strain evidence="10 11">F0489</strain>
    </source>
</reference>
<evidence type="ECO:0000256" key="5">
    <source>
        <dbReference type="ARBA" id="ARBA00023002"/>
    </source>
</evidence>
<dbReference type="GO" id="GO:0055129">
    <property type="term" value="P:L-proline biosynthetic process"/>
    <property type="evidence" value="ECO:0007669"/>
    <property type="project" value="UniProtKB-UniRule"/>
</dbReference>
<dbReference type="GO" id="GO:0005737">
    <property type="term" value="C:cytoplasm"/>
    <property type="evidence" value="ECO:0007669"/>
    <property type="project" value="UniProtKB-SubCell"/>
</dbReference>
<comment type="subcellular location">
    <subcellularLocation>
        <location evidence="7">Cytoplasm</location>
    </subcellularLocation>
</comment>
<dbReference type="NCBIfam" id="TIGR00407">
    <property type="entry name" value="proA"/>
    <property type="match status" value="1"/>
</dbReference>
<evidence type="ECO:0000259" key="9">
    <source>
        <dbReference type="Pfam" id="PF00171"/>
    </source>
</evidence>
<dbReference type="Proteomes" id="UP000002941">
    <property type="component" value="Unassembled WGS sequence"/>
</dbReference>
<feature type="region of interest" description="Disordered" evidence="8">
    <location>
        <begin position="1"/>
        <end position="29"/>
    </location>
</feature>
<dbReference type="Pfam" id="PF00171">
    <property type="entry name" value="Aldedh"/>
    <property type="match status" value="1"/>
</dbReference>
<comment type="pathway">
    <text evidence="1 7">Amino-acid biosynthesis; L-proline biosynthesis; L-glutamate 5-semialdehyde from L-glutamate: step 2/2.</text>
</comment>
<dbReference type="PANTHER" id="PTHR11063:SF8">
    <property type="entry name" value="DELTA-1-PYRROLINE-5-CARBOXYLATE SYNTHASE"/>
    <property type="match status" value="1"/>
</dbReference>
<comment type="caution">
    <text evidence="10">The sequence shown here is derived from an EMBL/GenBank/DDBJ whole genome shotgun (WGS) entry which is preliminary data.</text>
</comment>
<dbReference type="NCBIfam" id="NF001221">
    <property type="entry name" value="PRK00197.1"/>
    <property type="match status" value="1"/>
</dbReference>
<dbReference type="CDD" id="cd07079">
    <property type="entry name" value="ALDH_F18-19_ProA-GPR"/>
    <property type="match status" value="1"/>
</dbReference>
<dbReference type="PROSITE" id="PS01223">
    <property type="entry name" value="PROA"/>
    <property type="match status" value="1"/>
</dbReference>
<gene>
    <name evidence="7 10" type="primary">proA</name>
    <name evidence="10" type="ORF">HMPREF1318_0103</name>
</gene>
<dbReference type="EC" id="1.2.1.41" evidence="7"/>
<dbReference type="SUPFAM" id="SSF53720">
    <property type="entry name" value="ALDH-like"/>
    <property type="match status" value="1"/>
</dbReference>
<evidence type="ECO:0000256" key="6">
    <source>
        <dbReference type="ARBA" id="ARBA00049024"/>
    </source>
</evidence>
<dbReference type="InterPro" id="IPR016161">
    <property type="entry name" value="Ald_DH/histidinol_DH"/>
</dbReference>
<proteinExistence type="inferred from homology"/>
<dbReference type="FunFam" id="3.40.309.10:FF:000006">
    <property type="entry name" value="Gamma-glutamyl phosphate reductase"/>
    <property type="match status" value="1"/>
</dbReference>
<dbReference type="GO" id="GO:0004350">
    <property type="term" value="F:glutamate-5-semialdehyde dehydrogenase activity"/>
    <property type="evidence" value="ECO:0007669"/>
    <property type="project" value="UniProtKB-UniRule"/>
</dbReference>
<name>J0N524_9ACTO</name>
<evidence type="ECO:0000256" key="8">
    <source>
        <dbReference type="SAM" id="MobiDB-lite"/>
    </source>
</evidence>
<evidence type="ECO:0000256" key="4">
    <source>
        <dbReference type="ARBA" id="ARBA00022857"/>
    </source>
</evidence>
<evidence type="ECO:0000256" key="2">
    <source>
        <dbReference type="ARBA" id="ARBA00022605"/>
    </source>
</evidence>
<dbReference type="PATRIC" id="fig|1125718.3.peg.2273"/>
<comment type="catalytic activity">
    <reaction evidence="6 7">
        <text>L-glutamate 5-semialdehyde + phosphate + NADP(+) = L-glutamyl 5-phosphate + NADPH + H(+)</text>
        <dbReference type="Rhea" id="RHEA:19541"/>
        <dbReference type="ChEBI" id="CHEBI:15378"/>
        <dbReference type="ChEBI" id="CHEBI:43474"/>
        <dbReference type="ChEBI" id="CHEBI:57783"/>
        <dbReference type="ChEBI" id="CHEBI:58066"/>
        <dbReference type="ChEBI" id="CHEBI:58274"/>
        <dbReference type="ChEBI" id="CHEBI:58349"/>
        <dbReference type="EC" id="1.2.1.41"/>
    </reaction>
</comment>
<evidence type="ECO:0000313" key="11">
    <source>
        <dbReference type="Proteomes" id="UP000002941"/>
    </source>
</evidence>
<dbReference type="InterPro" id="IPR016162">
    <property type="entry name" value="Ald_DH_N"/>
</dbReference>
<dbReference type="UniPathway" id="UPA00098">
    <property type="reaction ID" value="UER00360"/>
</dbReference>
<keyword evidence="11" id="KW-1185">Reference proteome</keyword>
<dbReference type="InterPro" id="IPR016163">
    <property type="entry name" value="Ald_DH_C"/>
</dbReference>
<dbReference type="Gene3D" id="3.40.605.10">
    <property type="entry name" value="Aldehyde Dehydrogenase, Chain A, domain 1"/>
    <property type="match status" value="1"/>
</dbReference>
<organism evidence="10 11">
    <name type="scientific">Actinomyces massiliensis F0489</name>
    <dbReference type="NCBI Taxonomy" id="1125718"/>
    <lineage>
        <taxon>Bacteria</taxon>
        <taxon>Bacillati</taxon>
        <taxon>Actinomycetota</taxon>
        <taxon>Actinomycetes</taxon>
        <taxon>Actinomycetales</taxon>
        <taxon>Actinomycetaceae</taxon>
        <taxon>Actinomyces</taxon>
    </lineage>
</organism>
<evidence type="ECO:0000313" key="10">
    <source>
        <dbReference type="EMBL" id="EJF39532.1"/>
    </source>
</evidence>
<dbReference type="Gene3D" id="3.40.309.10">
    <property type="entry name" value="Aldehyde Dehydrogenase, Chain A, domain 2"/>
    <property type="match status" value="1"/>
</dbReference>
<feature type="domain" description="Aldehyde dehydrogenase" evidence="9">
    <location>
        <begin position="26"/>
        <end position="319"/>
    </location>
</feature>
<keyword evidence="7" id="KW-0963">Cytoplasm</keyword>
<dbReference type="AlphaFoldDB" id="J0N524"/>
<keyword evidence="5 7" id="KW-0560">Oxidoreductase</keyword>
<evidence type="ECO:0000256" key="3">
    <source>
        <dbReference type="ARBA" id="ARBA00022650"/>
    </source>
</evidence>
<evidence type="ECO:0000256" key="7">
    <source>
        <dbReference type="HAMAP-Rule" id="MF_00412"/>
    </source>
</evidence>
<comment type="similarity">
    <text evidence="7">Belongs to the gamma-glutamyl phosphate reductase family.</text>
</comment>
<dbReference type="PIRSF" id="PIRSF000151">
    <property type="entry name" value="GPR"/>
    <property type="match status" value="1"/>
</dbReference>
<dbReference type="EMBL" id="AKFT01000177">
    <property type="protein sequence ID" value="EJF39532.1"/>
    <property type="molecule type" value="Genomic_DNA"/>
</dbReference>
<keyword evidence="4 7" id="KW-0521">NADP</keyword>
<dbReference type="InterPro" id="IPR020593">
    <property type="entry name" value="G-glutamylP_reductase_CS"/>
</dbReference>
<keyword evidence="2 7" id="KW-0028">Amino-acid biosynthesis</keyword>
<keyword evidence="3 7" id="KW-0641">Proline biosynthesis</keyword>
<dbReference type="HAMAP" id="MF_00412">
    <property type="entry name" value="ProA"/>
    <property type="match status" value="1"/>
</dbReference>
<feature type="compositionally biased region" description="Polar residues" evidence="8">
    <location>
        <begin position="20"/>
        <end position="29"/>
    </location>
</feature>
<dbReference type="InterPro" id="IPR000965">
    <property type="entry name" value="GPR_dom"/>
</dbReference>
<accession>J0N524</accession>
<dbReference type="InterPro" id="IPR015590">
    <property type="entry name" value="Aldehyde_DH_dom"/>
</dbReference>
<dbReference type="GO" id="GO:0050661">
    <property type="term" value="F:NADP binding"/>
    <property type="evidence" value="ECO:0007669"/>
    <property type="project" value="InterPro"/>
</dbReference>
<dbReference type="PANTHER" id="PTHR11063">
    <property type="entry name" value="GLUTAMATE SEMIALDEHYDE DEHYDROGENASE"/>
    <property type="match status" value="1"/>
</dbReference>
<comment type="function">
    <text evidence="7">Catalyzes the NADPH-dependent reduction of L-glutamate 5-phosphate into L-glutamate 5-semialdehyde and phosphate. The product spontaneously undergoes cyclization to form 1-pyrroline-5-carboxylate.</text>
</comment>
<evidence type="ECO:0000256" key="1">
    <source>
        <dbReference type="ARBA" id="ARBA00004985"/>
    </source>
</evidence>
<dbReference type="InterPro" id="IPR012134">
    <property type="entry name" value="Glu-5-SA_DH"/>
</dbReference>
<protein>
    <recommendedName>
        <fullName evidence="7">Gamma-glutamyl phosphate reductase</fullName>
        <shortName evidence="7">GPR</shortName>
        <ecNumber evidence="7">1.2.1.41</ecNumber>
    </recommendedName>
    <alternativeName>
        <fullName evidence="7">Glutamate-5-semialdehyde dehydrogenase</fullName>
    </alternativeName>
    <alternativeName>
        <fullName evidence="7">Glutamyl-gamma-semialdehyde dehydrogenase</fullName>
        <shortName evidence="7">GSA dehydrogenase</shortName>
    </alternativeName>
</protein>
<dbReference type="eggNOG" id="COG0014">
    <property type="taxonomic scope" value="Bacteria"/>
</dbReference>
<sequence length="455" mass="47215">MRQARSRDAGPAPYGAAMSSHANSSYQQDATELVARTARAARSAQRSVAAARRELKDAGLHAMADGLLEATEEILAANRDDVERARAEGMTEGLIDRLSLTPDRIAAIAVSLREIAGLPDPIGEVVDGQTLPNGLRVRRVRVPMGVVGMIYEARPNVTVDVAALTLKSGNAVVLRGGSAAAHTNSAIVNVLRAALVSTGLPADLVATIDSAGRAGAAALMQARGLIDVLVPRGGAGLIKAVVEQSAVPVIETGSGNCHIYADSCVDLEAAVPLIVNAKTQRVGVCNAAETLLVHHDVADRLLPTVAAALWDEGVTLHADEAAETALRGPAARAGCEALLVPATEEDWATEYGSLDLALRVVSDLEEAVAHISQWSTGHTEAILTQDIAAMNRFTGAVDSAVVMVNASTRFTDGGQLGLGAELGISTQKLHARGPMGLAALTTTQWIVEGDGHVRP</sequence>